<name>B0C0S1_ACAM1</name>
<dbReference type="KEGG" id="amr:AM1_1003"/>
<dbReference type="HOGENOM" id="CLU_157878_0_0_3"/>
<sequence length="123" mass="14233">MAKLIFIYNADAGLINTALDIAHKVLSPDTYSCNLCMLTHDTFAERTAWKAFRESFPISMEFLHKDEYEQKLNEPSLGESKKAYSYPIILKEDQGHIDIFIDTVELNQIKDVNHLIRSIQERL</sequence>
<dbReference type="EMBL" id="CP000828">
    <property type="protein sequence ID" value="ABW26045.1"/>
    <property type="molecule type" value="Genomic_DNA"/>
</dbReference>
<dbReference type="AlphaFoldDB" id="B0C0S1"/>
<organism evidence="1 2">
    <name type="scientific">Acaryochloris marina (strain MBIC 11017)</name>
    <dbReference type="NCBI Taxonomy" id="329726"/>
    <lineage>
        <taxon>Bacteria</taxon>
        <taxon>Bacillati</taxon>
        <taxon>Cyanobacteriota</taxon>
        <taxon>Cyanophyceae</taxon>
        <taxon>Acaryochloridales</taxon>
        <taxon>Acaryochloridaceae</taxon>
        <taxon>Acaryochloris</taxon>
    </lineage>
</organism>
<evidence type="ECO:0000313" key="1">
    <source>
        <dbReference type="EMBL" id="ABW26045.1"/>
    </source>
</evidence>
<protein>
    <recommendedName>
        <fullName evidence="3">GTPase</fullName>
    </recommendedName>
</protein>
<dbReference type="eggNOG" id="ENOG5032YEY">
    <property type="taxonomic scope" value="Bacteria"/>
</dbReference>
<accession>B0C0S1</accession>
<gene>
    <name evidence="1" type="ordered locus">AM1_1003</name>
</gene>
<reference evidence="1 2" key="1">
    <citation type="journal article" date="2008" name="Proc. Natl. Acad. Sci. U.S.A.">
        <title>Niche adaptation and genome expansion in the chlorophyll d-producing cyanobacterium Acaryochloris marina.</title>
        <authorList>
            <person name="Swingley W.D."/>
            <person name="Chen M."/>
            <person name="Cheung P.C."/>
            <person name="Conrad A.L."/>
            <person name="Dejesa L.C."/>
            <person name="Hao J."/>
            <person name="Honchak B.M."/>
            <person name="Karbach L.E."/>
            <person name="Kurdoglu A."/>
            <person name="Lahiri S."/>
            <person name="Mastrian S.D."/>
            <person name="Miyashita H."/>
            <person name="Page L."/>
            <person name="Ramakrishna P."/>
            <person name="Satoh S."/>
            <person name="Sattley W.M."/>
            <person name="Shimada Y."/>
            <person name="Taylor H.L."/>
            <person name="Tomo T."/>
            <person name="Tsuchiya T."/>
            <person name="Wang Z.T."/>
            <person name="Raymond J."/>
            <person name="Mimuro M."/>
            <person name="Blankenship R.E."/>
            <person name="Touchman J.W."/>
        </authorList>
    </citation>
    <scope>NUCLEOTIDE SEQUENCE [LARGE SCALE GENOMIC DNA]</scope>
    <source>
        <strain evidence="2">MBIC 11017</strain>
    </source>
</reference>
<keyword evidence="2" id="KW-1185">Reference proteome</keyword>
<proteinExistence type="predicted"/>
<dbReference type="RefSeq" id="WP_012161604.1">
    <property type="nucleotide sequence ID" value="NC_009925.1"/>
</dbReference>
<evidence type="ECO:0000313" key="2">
    <source>
        <dbReference type="Proteomes" id="UP000000268"/>
    </source>
</evidence>
<dbReference type="STRING" id="329726.AM1_1003"/>
<evidence type="ECO:0008006" key="3">
    <source>
        <dbReference type="Google" id="ProtNLM"/>
    </source>
</evidence>
<dbReference type="Proteomes" id="UP000000268">
    <property type="component" value="Chromosome"/>
</dbReference>
<dbReference type="OrthoDB" id="572467at2"/>